<dbReference type="GO" id="GO:0005758">
    <property type="term" value="C:mitochondrial intermembrane space"/>
    <property type="evidence" value="ECO:0007669"/>
    <property type="project" value="InterPro"/>
</dbReference>
<proteinExistence type="predicted"/>
<evidence type="ECO:0000259" key="1">
    <source>
        <dbReference type="PROSITE" id="PS50904"/>
    </source>
</evidence>
<dbReference type="Proteomes" id="UP001151582">
    <property type="component" value="Unassembled WGS sequence"/>
</dbReference>
<name>A0A9W8B0Z4_9FUNG</name>
<reference evidence="2" key="1">
    <citation type="submission" date="2022-07" db="EMBL/GenBank/DDBJ databases">
        <title>Phylogenomic reconstructions and comparative analyses of Kickxellomycotina fungi.</title>
        <authorList>
            <person name="Reynolds N.K."/>
            <person name="Stajich J.E."/>
            <person name="Barry K."/>
            <person name="Grigoriev I.V."/>
            <person name="Crous P."/>
            <person name="Smith M.E."/>
        </authorList>
    </citation>
    <scope>NUCLEOTIDE SEQUENCE</scope>
    <source>
        <strain evidence="2">RSA 567</strain>
    </source>
</reference>
<dbReference type="InterPro" id="IPR037365">
    <property type="entry name" value="Slowmo/Ups"/>
</dbReference>
<dbReference type="Pfam" id="PF04707">
    <property type="entry name" value="PRELI"/>
    <property type="match status" value="1"/>
</dbReference>
<dbReference type="PROSITE" id="PS50904">
    <property type="entry name" value="PRELI_MSF1"/>
    <property type="match status" value="1"/>
</dbReference>
<evidence type="ECO:0000313" key="3">
    <source>
        <dbReference type="Proteomes" id="UP001151582"/>
    </source>
</evidence>
<dbReference type="OrthoDB" id="10056816at2759"/>
<sequence>MVKVYQHTFNYDHPWSLVTVAYWLRYPNPFASHVLSTDVIERTVDPTTGVLHTTRLILKRGLVPRWAQGLMKSNEAYILEESDIDPQTGTMVSVTRNITQKRVAYIEETQTLRRHPDDPERTQVKLEARFLSNLGWGLTSKIEAFCQRRFAKSSTRSRLGMSYILERLRETSKFPAAPWRPAPASSL</sequence>
<evidence type="ECO:0000313" key="2">
    <source>
        <dbReference type="EMBL" id="KAJ1975763.1"/>
    </source>
</evidence>
<dbReference type="InterPro" id="IPR006797">
    <property type="entry name" value="PRELI/MSF1_dom"/>
</dbReference>
<accession>A0A9W8B0Z4</accession>
<gene>
    <name evidence="2" type="ORF">H4R34_004219</name>
</gene>
<dbReference type="AlphaFoldDB" id="A0A9W8B0Z4"/>
<comment type="caution">
    <text evidence="2">The sequence shown here is derived from an EMBL/GenBank/DDBJ whole genome shotgun (WGS) entry which is preliminary data.</text>
</comment>
<keyword evidence="3" id="KW-1185">Reference proteome</keyword>
<feature type="domain" description="PRELI/MSF1" evidence="1">
    <location>
        <begin position="2"/>
        <end position="173"/>
    </location>
</feature>
<protein>
    <recommendedName>
        <fullName evidence="1">PRELI/MSF1 domain-containing protein</fullName>
    </recommendedName>
</protein>
<dbReference type="PANTHER" id="PTHR11158">
    <property type="entry name" value="MSF1/PX19 RELATED"/>
    <property type="match status" value="1"/>
</dbReference>
<dbReference type="EMBL" id="JANBQB010000494">
    <property type="protein sequence ID" value="KAJ1975763.1"/>
    <property type="molecule type" value="Genomic_DNA"/>
</dbReference>
<organism evidence="2 3">
    <name type="scientific">Dimargaris verticillata</name>
    <dbReference type="NCBI Taxonomy" id="2761393"/>
    <lineage>
        <taxon>Eukaryota</taxon>
        <taxon>Fungi</taxon>
        <taxon>Fungi incertae sedis</taxon>
        <taxon>Zoopagomycota</taxon>
        <taxon>Kickxellomycotina</taxon>
        <taxon>Dimargaritomycetes</taxon>
        <taxon>Dimargaritales</taxon>
        <taxon>Dimargaritaceae</taxon>
        <taxon>Dimargaris</taxon>
    </lineage>
</organism>